<feature type="region of interest" description="Disordered" evidence="6">
    <location>
        <begin position="77"/>
        <end position="115"/>
    </location>
</feature>
<feature type="transmembrane region" description="Helical" evidence="7">
    <location>
        <begin position="504"/>
        <end position="525"/>
    </location>
</feature>
<evidence type="ECO:0000256" key="6">
    <source>
        <dbReference type="SAM" id="MobiDB-lite"/>
    </source>
</evidence>
<feature type="transmembrane region" description="Helical" evidence="7">
    <location>
        <begin position="251"/>
        <end position="270"/>
    </location>
</feature>
<feature type="transmembrane region" description="Helical" evidence="7">
    <location>
        <begin position="537"/>
        <end position="560"/>
    </location>
</feature>
<feature type="transmembrane region" description="Helical" evidence="7">
    <location>
        <begin position="481"/>
        <end position="498"/>
    </location>
</feature>
<name>A0ABR2XDT8_9PEZI</name>
<evidence type="ECO:0000256" key="4">
    <source>
        <dbReference type="ARBA" id="ARBA00022989"/>
    </source>
</evidence>
<keyword evidence="3 7" id="KW-0812">Transmembrane</keyword>
<feature type="transmembrane region" description="Helical" evidence="7">
    <location>
        <begin position="160"/>
        <end position="181"/>
    </location>
</feature>
<reference evidence="9 10" key="1">
    <citation type="submission" date="2024-02" db="EMBL/GenBank/DDBJ databases">
        <title>First draft genome assembly of two strains of Seiridium cardinale.</title>
        <authorList>
            <person name="Emiliani G."/>
            <person name="Scali E."/>
        </authorList>
    </citation>
    <scope>NUCLEOTIDE SEQUENCE [LARGE SCALE GENOMIC DNA]</scope>
    <source>
        <strain evidence="9 10">BM-138-000479</strain>
    </source>
</reference>
<dbReference type="Pfam" id="PF07690">
    <property type="entry name" value="MFS_1"/>
    <property type="match status" value="1"/>
</dbReference>
<evidence type="ECO:0000256" key="3">
    <source>
        <dbReference type="ARBA" id="ARBA00022692"/>
    </source>
</evidence>
<keyword evidence="5 7" id="KW-0472">Membrane</keyword>
<dbReference type="Proteomes" id="UP001465668">
    <property type="component" value="Unassembled WGS sequence"/>
</dbReference>
<feature type="transmembrane region" description="Helical" evidence="7">
    <location>
        <begin position="282"/>
        <end position="302"/>
    </location>
</feature>
<feature type="transmembrane region" description="Helical" evidence="7">
    <location>
        <begin position="314"/>
        <end position="334"/>
    </location>
</feature>
<dbReference type="InterPro" id="IPR011701">
    <property type="entry name" value="MFS"/>
</dbReference>
<feature type="transmembrane region" description="Helical" evidence="7">
    <location>
        <begin position="383"/>
        <end position="406"/>
    </location>
</feature>
<feature type="transmembrane region" description="Helical" evidence="7">
    <location>
        <begin position="418"/>
        <end position="444"/>
    </location>
</feature>
<dbReference type="InterPro" id="IPR036259">
    <property type="entry name" value="MFS_trans_sf"/>
</dbReference>
<dbReference type="SUPFAM" id="SSF103473">
    <property type="entry name" value="MFS general substrate transporter"/>
    <property type="match status" value="1"/>
</dbReference>
<feature type="domain" description="Major facilitator superfamily (MFS) profile" evidence="8">
    <location>
        <begin position="159"/>
        <end position="598"/>
    </location>
</feature>
<proteinExistence type="inferred from homology"/>
<evidence type="ECO:0000259" key="8">
    <source>
        <dbReference type="PROSITE" id="PS50850"/>
    </source>
</evidence>
<evidence type="ECO:0000313" key="9">
    <source>
        <dbReference type="EMBL" id="KAK9771949.1"/>
    </source>
</evidence>
<organism evidence="9 10">
    <name type="scientific">Seiridium cardinale</name>
    <dbReference type="NCBI Taxonomy" id="138064"/>
    <lineage>
        <taxon>Eukaryota</taxon>
        <taxon>Fungi</taxon>
        <taxon>Dikarya</taxon>
        <taxon>Ascomycota</taxon>
        <taxon>Pezizomycotina</taxon>
        <taxon>Sordariomycetes</taxon>
        <taxon>Xylariomycetidae</taxon>
        <taxon>Amphisphaeriales</taxon>
        <taxon>Sporocadaceae</taxon>
        <taxon>Seiridium</taxon>
    </lineage>
</organism>
<evidence type="ECO:0000256" key="7">
    <source>
        <dbReference type="SAM" id="Phobius"/>
    </source>
</evidence>
<dbReference type="InterPro" id="IPR020846">
    <property type="entry name" value="MFS_dom"/>
</dbReference>
<gene>
    <name evidence="9" type="ORF">SCAR479_11430</name>
</gene>
<evidence type="ECO:0000256" key="5">
    <source>
        <dbReference type="ARBA" id="ARBA00023136"/>
    </source>
</evidence>
<accession>A0ABR2XDT8</accession>
<evidence type="ECO:0000313" key="10">
    <source>
        <dbReference type="Proteomes" id="UP001465668"/>
    </source>
</evidence>
<comment type="subcellular location">
    <subcellularLocation>
        <location evidence="1">Membrane</location>
        <topology evidence="1">Multi-pass membrane protein</topology>
    </subcellularLocation>
</comment>
<dbReference type="Gene3D" id="1.20.1250.20">
    <property type="entry name" value="MFS general substrate transporter like domains"/>
    <property type="match status" value="1"/>
</dbReference>
<evidence type="ECO:0000256" key="2">
    <source>
        <dbReference type="ARBA" id="ARBA00008335"/>
    </source>
</evidence>
<dbReference type="PANTHER" id="PTHR23502">
    <property type="entry name" value="MAJOR FACILITATOR SUPERFAMILY"/>
    <property type="match status" value="1"/>
</dbReference>
<comment type="caution">
    <text evidence="9">The sequence shown here is derived from an EMBL/GenBank/DDBJ whole genome shotgun (WGS) entry which is preliminary data.</text>
</comment>
<feature type="transmembrane region" description="Helical" evidence="7">
    <location>
        <begin position="225"/>
        <end position="245"/>
    </location>
</feature>
<feature type="transmembrane region" description="Helical" evidence="7">
    <location>
        <begin position="572"/>
        <end position="592"/>
    </location>
</feature>
<keyword evidence="4 7" id="KW-1133">Transmembrane helix</keyword>
<dbReference type="PROSITE" id="PS50850">
    <property type="entry name" value="MFS"/>
    <property type="match status" value="1"/>
</dbReference>
<keyword evidence="10" id="KW-1185">Reference proteome</keyword>
<comment type="similarity">
    <text evidence="2">Belongs to the major facilitator superfamily.</text>
</comment>
<evidence type="ECO:0000256" key="1">
    <source>
        <dbReference type="ARBA" id="ARBA00004141"/>
    </source>
</evidence>
<sequence length="607" mass="66461">MRQRRATTPRKSNLQWIEPAVGAKVEIWGACPAYLVFLLQSPPAAGVMASNEPQIAEAHESHEPPEQRLSLQAAVEDRDADRSLNGKSLHSTDAAYEKTATPTGTTGSEDRDVEKQAGADGVVIASEEDTDNDDPNIVRWDHDDPEHPFHWPRWRTLTNLFLISFMTFLTPLASSIFAPGVPQLMEEFQSDSLELAAFVVSVYILGFAFGPLIIAPMSEIYGRVIMYHVCNVGFIAFLVACALAPSLNSLIVFRFFSGVFGACPVTNGGGSIADMVPQERRAAAMAGYTIGPLLGPIIGPIAGGFLAEAMGWRWDFWLLAIVAGALSLVMLVTMKETYHPLLLQRKTERLRKETGNQLLRSQLDNGLSPRDYFKRGIIRPMKMIVKSPIIIILSVFVAIAYGYLYLMFTSMTIVFEEYYGFSTSLVGLSFIGLGVGSLAGVGFFSTTSDRYMKKKAAEADALAESTGAVKEGMKPEYRLPLFPYGALMLPVGLFLYGWTAEYRVHWIVPIIGTAIVGMGNLVIFMSLQLYLIDAFTAYAASAMAANTAVRSIAGGVLPLAGLRMYERLGVGWGNSLLGFIALLLVPAAFAIIKYGEQIRKRFEIKNL</sequence>
<protein>
    <submittedName>
        <fullName evidence="9">Bicyclomycin resistance protein</fullName>
    </submittedName>
</protein>
<dbReference type="PANTHER" id="PTHR23502:SF68">
    <property type="entry name" value="MULTIDRUG TRANSPORTER, PUTATIVE (AFU_ORTHOLOGUE AFUA_3G01120)-RELATED"/>
    <property type="match status" value="1"/>
</dbReference>
<dbReference type="CDD" id="cd17323">
    <property type="entry name" value="MFS_Tpo1_MDR_like"/>
    <property type="match status" value="1"/>
</dbReference>
<dbReference type="EMBL" id="JARVKM010000068">
    <property type="protein sequence ID" value="KAK9771949.1"/>
    <property type="molecule type" value="Genomic_DNA"/>
</dbReference>
<feature type="transmembrane region" description="Helical" evidence="7">
    <location>
        <begin position="193"/>
        <end position="213"/>
    </location>
</feature>